<dbReference type="STRING" id="555088.DealDRAFT_1811"/>
<keyword evidence="2" id="KW-1185">Reference proteome</keyword>
<gene>
    <name evidence="1" type="ORF">DealDRAFT_1811</name>
</gene>
<evidence type="ECO:0000313" key="2">
    <source>
        <dbReference type="Proteomes" id="UP000006443"/>
    </source>
</evidence>
<dbReference type="RefSeq" id="WP_008516749.1">
    <property type="nucleotide sequence ID" value="NZ_ACJM01000008.1"/>
</dbReference>
<comment type="caution">
    <text evidence="1">The sequence shown here is derived from an EMBL/GenBank/DDBJ whole genome shotgun (WGS) entry which is preliminary data.</text>
</comment>
<name>C0GH52_DETAL</name>
<protein>
    <recommendedName>
        <fullName evidence="3">DUF2007 domain-containing protein</fullName>
    </recommendedName>
</protein>
<organism evidence="1 2">
    <name type="scientific">Dethiobacter alkaliphilus AHT 1</name>
    <dbReference type="NCBI Taxonomy" id="555088"/>
    <lineage>
        <taxon>Bacteria</taxon>
        <taxon>Bacillati</taxon>
        <taxon>Bacillota</taxon>
        <taxon>Dethiobacteria</taxon>
        <taxon>Dethiobacterales</taxon>
        <taxon>Dethiobacteraceae</taxon>
        <taxon>Dethiobacter</taxon>
    </lineage>
</organism>
<reference evidence="1 2" key="1">
    <citation type="submission" date="2009-02" db="EMBL/GenBank/DDBJ databases">
        <title>Sequencing of the draft genome and assembly of Dethiobacter alkaliphilus AHT 1.</title>
        <authorList>
            <consortium name="US DOE Joint Genome Institute (JGI-PGF)"/>
            <person name="Lucas S."/>
            <person name="Copeland A."/>
            <person name="Lapidus A."/>
            <person name="Glavina del Rio T."/>
            <person name="Dalin E."/>
            <person name="Tice H."/>
            <person name="Bruce D."/>
            <person name="Goodwin L."/>
            <person name="Pitluck S."/>
            <person name="Larimer F."/>
            <person name="Land M.L."/>
            <person name="Hauser L."/>
            <person name="Muyzer G."/>
        </authorList>
    </citation>
    <scope>NUCLEOTIDE SEQUENCE [LARGE SCALE GENOMIC DNA]</scope>
    <source>
        <strain evidence="1 2">AHT 1</strain>
    </source>
</reference>
<sequence length="79" mass="8667">MTYQDIENWVSIFEAATVDEAGIIKGMLEASKIPVVLDRETVNSPADLSEYEVVVKVPKEMAARAAQLLQATPYGVPEE</sequence>
<proteinExistence type="predicted"/>
<dbReference type="Proteomes" id="UP000006443">
    <property type="component" value="Unassembled WGS sequence"/>
</dbReference>
<dbReference type="EMBL" id="ACJM01000008">
    <property type="protein sequence ID" value="EEG77354.1"/>
    <property type="molecule type" value="Genomic_DNA"/>
</dbReference>
<accession>C0GH52</accession>
<evidence type="ECO:0008006" key="3">
    <source>
        <dbReference type="Google" id="ProtNLM"/>
    </source>
</evidence>
<dbReference type="AlphaFoldDB" id="C0GH52"/>
<evidence type="ECO:0000313" key="1">
    <source>
        <dbReference type="EMBL" id="EEG77354.1"/>
    </source>
</evidence>